<organism evidence="4 5">
    <name type="scientific">Fusarium tricinctum</name>
    <dbReference type="NCBI Taxonomy" id="61284"/>
    <lineage>
        <taxon>Eukaryota</taxon>
        <taxon>Fungi</taxon>
        <taxon>Dikarya</taxon>
        <taxon>Ascomycota</taxon>
        <taxon>Pezizomycotina</taxon>
        <taxon>Sordariomycetes</taxon>
        <taxon>Hypocreomycetidae</taxon>
        <taxon>Hypocreales</taxon>
        <taxon>Nectriaceae</taxon>
        <taxon>Fusarium</taxon>
        <taxon>Fusarium tricinctum species complex</taxon>
    </lineage>
</organism>
<evidence type="ECO:0000313" key="5">
    <source>
        <dbReference type="Proteomes" id="UP000813427"/>
    </source>
</evidence>
<name>A0A8K0RZE5_9HYPO</name>
<proteinExistence type="inferred from homology"/>
<dbReference type="Gene3D" id="3.40.50.720">
    <property type="entry name" value="NAD(P)-binding Rossmann-like Domain"/>
    <property type="match status" value="1"/>
</dbReference>
<dbReference type="Pfam" id="PF01370">
    <property type="entry name" value="Epimerase"/>
    <property type="match status" value="1"/>
</dbReference>
<dbReference type="InterPro" id="IPR050425">
    <property type="entry name" value="NAD(P)_dehydrat-like"/>
</dbReference>
<dbReference type="Proteomes" id="UP000813427">
    <property type="component" value="Unassembled WGS sequence"/>
</dbReference>
<feature type="domain" description="NAD-dependent epimerase/dehydratase" evidence="3">
    <location>
        <begin position="4"/>
        <end position="256"/>
    </location>
</feature>
<dbReference type="EMBL" id="JAGPXF010000003">
    <property type="protein sequence ID" value="KAH7251230.1"/>
    <property type="molecule type" value="Genomic_DNA"/>
</dbReference>
<keyword evidence="1" id="KW-0560">Oxidoreductase</keyword>
<evidence type="ECO:0000256" key="2">
    <source>
        <dbReference type="ARBA" id="ARBA00023445"/>
    </source>
</evidence>
<keyword evidence="5" id="KW-1185">Reference proteome</keyword>
<sequence length="342" mass="37578">MTRVFLTGASGFVAAHILRVLLNRGHSVVASVRSQAKADQIRRGYPEVPLSRLDFVVVDDFVREHAFEEALTTTPPFEAVIHTTSPFQLQPGSIDRDVLEPAVLGTTRLLEAVQAHAPSVRRVVITSSFFAAAKPAESTYLYSDADWNSLTDEQIQSNPVFAYIGSKIAAEKAAWDFIEKQNPSFTLTTILPVLVFGPIIHDVVSLEEVNVSAHLVRDLITGEYKNEIPESQLSRWVDVRDSALAHVRAIEVDEAGGKRFFASGGTYSNREVADILWKHFPALRHKLPGPEVKSGGYPAAGVSKCDTELSRKILGVEYMSLEDSIVSMAGSLVGLYQPEFEV</sequence>
<comment type="caution">
    <text evidence="4">The sequence shown here is derived from an EMBL/GenBank/DDBJ whole genome shotgun (WGS) entry which is preliminary data.</text>
</comment>
<evidence type="ECO:0000313" key="4">
    <source>
        <dbReference type="EMBL" id="KAH7251230.1"/>
    </source>
</evidence>
<protein>
    <submittedName>
        <fullName evidence="4">Ketoreductase</fullName>
    </submittedName>
</protein>
<evidence type="ECO:0000259" key="3">
    <source>
        <dbReference type="Pfam" id="PF01370"/>
    </source>
</evidence>
<dbReference type="PANTHER" id="PTHR10366:SF564">
    <property type="entry name" value="STEROL-4-ALPHA-CARBOXYLATE 3-DEHYDROGENASE, DECARBOXYLATING"/>
    <property type="match status" value="1"/>
</dbReference>
<dbReference type="GO" id="GO:0016616">
    <property type="term" value="F:oxidoreductase activity, acting on the CH-OH group of donors, NAD or NADP as acceptor"/>
    <property type="evidence" value="ECO:0007669"/>
    <property type="project" value="TreeGrafter"/>
</dbReference>
<dbReference type="OrthoDB" id="2735536at2759"/>
<dbReference type="PANTHER" id="PTHR10366">
    <property type="entry name" value="NAD DEPENDENT EPIMERASE/DEHYDRATASE"/>
    <property type="match status" value="1"/>
</dbReference>
<reference evidence="4" key="1">
    <citation type="journal article" date="2021" name="Nat. Commun.">
        <title>Genetic determinants of endophytism in the Arabidopsis root mycobiome.</title>
        <authorList>
            <person name="Mesny F."/>
            <person name="Miyauchi S."/>
            <person name="Thiergart T."/>
            <person name="Pickel B."/>
            <person name="Atanasova L."/>
            <person name="Karlsson M."/>
            <person name="Huettel B."/>
            <person name="Barry K.W."/>
            <person name="Haridas S."/>
            <person name="Chen C."/>
            <person name="Bauer D."/>
            <person name="Andreopoulos W."/>
            <person name="Pangilinan J."/>
            <person name="LaButti K."/>
            <person name="Riley R."/>
            <person name="Lipzen A."/>
            <person name="Clum A."/>
            <person name="Drula E."/>
            <person name="Henrissat B."/>
            <person name="Kohler A."/>
            <person name="Grigoriev I.V."/>
            <person name="Martin F.M."/>
            <person name="Hacquard S."/>
        </authorList>
    </citation>
    <scope>NUCLEOTIDE SEQUENCE</scope>
    <source>
        <strain evidence="4">MPI-SDFR-AT-0068</strain>
    </source>
</reference>
<comment type="similarity">
    <text evidence="2">Belongs to the NAD(P)-dependent epimerase/dehydratase family. Dihydroflavonol-4-reductase subfamily.</text>
</comment>
<dbReference type="CDD" id="cd05227">
    <property type="entry name" value="AR_SDR_e"/>
    <property type="match status" value="1"/>
</dbReference>
<evidence type="ECO:0000256" key="1">
    <source>
        <dbReference type="ARBA" id="ARBA00023002"/>
    </source>
</evidence>
<dbReference type="SUPFAM" id="SSF51735">
    <property type="entry name" value="NAD(P)-binding Rossmann-fold domains"/>
    <property type="match status" value="1"/>
</dbReference>
<dbReference type="InterPro" id="IPR001509">
    <property type="entry name" value="Epimerase_deHydtase"/>
</dbReference>
<accession>A0A8K0RZE5</accession>
<gene>
    <name evidence="4" type="ORF">BKA59DRAFT_509337</name>
</gene>
<dbReference type="InterPro" id="IPR036291">
    <property type="entry name" value="NAD(P)-bd_dom_sf"/>
</dbReference>
<dbReference type="AlphaFoldDB" id="A0A8K0RZE5"/>